<proteinExistence type="predicted"/>
<dbReference type="Gene3D" id="3.80.30.30">
    <property type="match status" value="1"/>
</dbReference>
<dbReference type="InterPro" id="IPR058240">
    <property type="entry name" value="rSAM_sf"/>
</dbReference>
<evidence type="ECO:0000313" key="7">
    <source>
        <dbReference type="Proteomes" id="UP000199392"/>
    </source>
</evidence>
<feature type="region of interest" description="Disordered" evidence="4">
    <location>
        <begin position="37"/>
        <end position="59"/>
    </location>
</feature>
<dbReference type="InterPro" id="IPR006638">
    <property type="entry name" value="Elp3/MiaA/NifB-like_rSAM"/>
</dbReference>
<feature type="domain" description="Radical SAM core" evidence="5">
    <location>
        <begin position="95"/>
        <end position="332"/>
    </location>
</feature>
<accession>A0A1I6PEU5</accession>
<dbReference type="EMBL" id="FOZW01000001">
    <property type="protein sequence ID" value="SFS38709.1"/>
    <property type="molecule type" value="Genomic_DNA"/>
</dbReference>
<organism evidence="6 7">
    <name type="scientific">Alloyangia pacifica</name>
    <dbReference type="NCBI Taxonomy" id="311180"/>
    <lineage>
        <taxon>Bacteria</taxon>
        <taxon>Pseudomonadati</taxon>
        <taxon>Pseudomonadota</taxon>
        <taxon>Alphaproteobacteria</taxon>
        <taxon>Rhodobacterales</taxon>
        <taxon>Roseobacteraceae</taxon>
        <taxon>Alloyangia</taxon>
    </lineage>
</organism>
<dbReference type="GO" id="GO:0046872">
    <property type="term" value="F:metal ion binding"/>
    <property type="evidence" value="ECO:0007669"/>
    <property type="project" value="UniProtKB-KW"/>
</dbReference>
<dbReference type="PANTHER" id="PTHR43432">
    <property type="entry name" value="SLR0285 PROTEIN"/>
    <property type="match status" value="1"/>
</dbReference>
<protein>
    <submittedName>
        <fullName evidence="6">DNA repair photolyase</fullName>
    </submittedName>
</protein>
<dbReference type="Proteomes" id="UP000199392">
    <property type="component" value="Unassembled WGS sequence"/>
</dbReference>
<keyword evidence="6" id="KW-0456">Lyase</keyword>
<evidence type="ECO:0000256" key="4">
    <source>
        <dbReference type="SAM" id="MobiDB-lite"/>
    </source>
</evidence>
<dbReference type="STRING" id="311180.SAMN04488050_101489"/>
<evidence type="ECO:0000259" key="5">
    <source>
        <dbReference type="PROSITE" id="PS51918"/>
    </source>
</evidence>
<dbReference type="Pfam" id="PF04055">
    <property type="entry name" value="Radical_SAM"/>
    <property type="match status" value="1"/>
</dbReference>
<dbReference type="SUPFAM" id="SSF102114">
    <property type="entry name" value="Radical SAM enzymes"/>
    <property type="match status" value="1"/>
</dbReference>
<keyword evidence="2" id="KW-0408">Iron</keyword>
<dbReference type="GO" id="GO:0051536">
    <property type="term" value="F:iron-sulfur cluster binding"/>
    <property type="evidence" value="ECO:0007669"/>
    <property type="project" value="UniProtKB-KW"/>
</dbReference>
<reference evidence="7" key="1">
    <citation type="submission" date="2016-10" db="EMBL/GenBank/DDBJ databases">
        <authorList>
            <person name="Varghese N."/>
            <person name="Submissions S."/>
        </authorList>
    </citation>
    <scope>NUCLEOTIDE SEQUENCE [LARGE SCALE GENOMIC DNA]</scope>
    <source>
        <strain evidence="7">DSM 26894</strain>
    </source>
</reference>
<evidence type="ECO:0000313" key="6">
    <source>
        <dbReference type="EMBL" id="SFS38709.1"/>
    </source>
</evidence>
<keyword evidence="1" id="KW-0479">Metal-binding</keyword>
<evidence type="ECO:0000256" key="2">
    <source>
        <dbReference type="ARBA" id="ARBA00023004"/>
    </source>
</evidence>
<evidence type="ECO:0000256" key="3">
    <source>
        <dbReference type="ARBA" id="ARBA00023014"/>
    </source>
</evidence>
<dbReference type="SFLD" id="SFLDG01084">
    <property type="entry name" value="Uncharacterised_Radical_SAM_Su"/>
    <property type="match status" value="1"/>
</dbReference>
<sequence>MADCDMAGPGDDALQRGLANVRYMFHISPMCAASRSIDKERRRGRGAASRDSGRFEKHSYEDAHDGWDIPEELPPLRTEVSEERPRSLINYVRSPDLPFDRTINPYRGCEHGCIYCFARPSHAYLGLSPGLDFETKLIARPDAPKVLARELRAKRYAPAPLAIGTNTDPYQPIERDRGIMRACLEVLRDFRHPVAIVTKGTLIERDTDILSEMAAQGLARVGISVTTLDADLARRMEPRVPSPARRLATIRRLSAAGIPVRVMASPMVPALTDPELEHILQAGAEAGAVSASWIMLRLPLEVAPLWRAWLEEHYPGRAARVMARLREMHGGQDYSAQWHRRMRGEGTYAQLIAQRFDKAVRRLGLDAEQPPLRSDLFRVPPQAGDQLSLF</sequence>
<gene>
    <name evidence="6" type="ORF">SAMN04488050_101489</name>
</gene>
<dbReference type="PROSITE" id="PS51918">
    <property type="entry name" value="RADICAL_SAM"/>
    <property type="match status" value="1"/>
</dbReference>
<dbReference type="InterPro" id="IPR040086">
    <property type="entry name" value="MJ0683-like"/>
</dbReference>
<dbReference type="CDD" id="cd01335">
    <property type="entry name" value="Radical_SAM"/>
    <property type="match status" value="1"/>
</dbReference>
<dbReference type="SMART" id="SM00729">
    <property type="entry name" value="Elp3"/>
    <property type="match status" value="1"/>
</dbReference>
<evidence type="ECO:0000256" key="1">
    <source>
        <dbReference type="ARBA" id="ARBA00022723"/>
    </source>
</evidence>
<dbReference type="GO" id="GO:0016829">
    <property type="term" value="F:lyase activity"/>
    <property type="evidence" value="ECO:0007669"/>
    <property type="project" value="UniProtKB-KW"/>
</dbReference>
<keyword evidence="3" id="KW-0411">Iron-sulfur</keyword>
<dbReference type="AlphaFoldDB" id="A0A1I6PEU5"/>
<dbReference type="SFLD" id="SFLDS00029">
    <property type="entry name" value="Radical_SAM"/>
    <property type="match status" value="1"/>
</dbReference>
<dbReference type="PANTHER" id="PTHR43432:SF3">
    <property type="entry name" value="SLR0285 PROTEIN"/>
    <property type="match status" value="1"/>
</dbReference>
<dbReference type="NCBIfam" id="NF033668">
    <property type="entry name" value="rSAM_PA0069"/>
    <property type="match status" value="1"/>
</dbReference>
<dbReference type="InterPro" id="IPR007197">
    <property type="entry name" value="rSAM"/>
</dbReference>
<keyword evidence="7" id="KW-1185">Reference proteome</keyword>
<name>A0A1I6PEU5_9RHOB</name>